<dbReference type="Proteomes" id="UP000649617">
    <property type="component" value="Unassembled WGS sequence"/>
</dbReference>
<dbReference type="Pfam" id="PF06427">
    <property type="entry name" value="UDP-g_GGTase"/>
    <property type="match status" value="1"/>
</dbReference>
<organism evidence="3 4">
    <name type="scientific">Symbiodinium pilosum</name>
    <name type="common">Dinoflagellate</name>
    <dbReference type="NCBI Taxonomy" id="2952"/>
    <lineage>
        <taxon>Eukaryota</taxon>
        <taxon>Sar</taxon>
        <taxon>Alveolata</taxon>
        <taxon>Dinophyceae</taxon>
        <taxon>Suessiales</taxon>
        <taxon>Symbiodiniaceae</taxon>
        <taxon>Symbiodinium</taxon>
    </lineage>
</organism>
<proteinExistence type="predicted"/>
<keyword evidence="4" id="KW-1185">Reference proteome</keyword>
<dbReference type="PANTHER" id="PTHR11226:SF0">
    <property type="entry name" value="UDP-GLUCOSE:GLYCOPROTEIN GLUCOSYLTRANSFERASE"/>
    <property type="match status" value="1"/>
</dbReference>
<dbReference type="InterPro" id="IPR029044">
    <property type="entry name" value="Nucleotide-diphossugar_trans"/>
</dbReference>
<sequence length="600" mass="67281">MAFWMHRLGLVVRDSVLGKGGPPARPKADRKMVVFGHDLLKLYSAQEGDPSFGLIMPTDSALKSGLFYIMGLRAKESNQVANATTYAQDFFLEAERCHEAGFVPTSVAFSDKTNSANGWGASIDMLEVLAQILAVLTLDHVGQACTAGIDFFMSPISGLEGARAPRPVHVRYEVQALFLEGVTEDARGSPATGRQLALAPLRGVAETAGSDSVVVKSGYFQLRQKPGVYQLSLRSSEEKLLRPKGLVQLADLAGRGSMLEARVGLGSGEDARSSFFKTNDTATTQTFEGRGGDPAECAETIHIFSVASGLRYERLLRIMMMSVRKHTKCKLRFWLVENFLSPRFRRILPGLAEQVGFAVSRVTYKWPTWLREQTQKQRVIWAYKILFLDVFFPAEVKRILFIDADQIVRANVEELWRMDIKGHVYGFVPFCGSGPPESLTSHIWGSLTGKAAKQEDLKNPDTVGFRFWEQGFWKNHLASRHYYHISALFVVDLEVFRQTGAGDTLRDVYQSLTADPHSLANLDQDLPNYIQKNLPIYSLPQEWLWCESWCSKSSKVNAKTIDMCQHPSKKEGKLQQARRIAPEWTQYDDELQAILDKLDQ</sequence>
<comment type="cofactor">
    <cofactor evidence="1">
        <name>Ca(2+)</name>
        <dbReference type="ChEBI" id="CHEBI:29108"/>
    </cofactor>
</comment>
<dbReference type="PANTHER" id="PTHR11226">
    <property type="entry name" value="UDP-GLUCOSE GLYCOPROTEIN:GLUCOSYLTRANSFERASE"/>
    <property type="match status" value="1"/>
</dbReference>
<dbReference type="Pfam" id="PF18404">
    <property type="entry name" value="Glyco_transf_24"/>
    <property type="match status" value="1"/>
</dbReference>
<dbReference type="Gene3D" id="3.90.550.10">
    <property type="entry name" value="Spore Coat Polysaccharide Biosynthesis Protein SpsA, Chain A"/>
    <property type="match status" value="1"/>
</dbReference>
<accession>A0A812UQ66</accession>
<dbReference type="GO" id="GO:0018279">
    <property type="term" value="P:protein N-linked glycosylation via asparagine"/>
    <property type="evidence" value="ECO:0007669"/>
    <property type="project" value="TreeGrafter"/>
</dbReference>
<evidence type="ECO:0000259" key="2">
    <source>
        <dbReference type="Pfam" id="PF18404"/>
    </source>
</evidence>
<protein>
    <submittedName>
        <fullName evidence="3">GgtA protein</fullName>
    </submittedName>
</protein>
<dbReference type="GO" id="GO:0005783">
    <property type="term" value="C:endoplasmic reticulum"/>
    <property type="evidence" value="ECO:0007669"/>
    <property type="project" value="TreeGrafter"/>
</dbReference>
<evidence type="ECO:0000313" key="4">
    <source>
        <dbReference type="Proteomes" id="UP000649617"/>
    </source>
</evidence>
<comment type="caution">
    <text evidence="3">The sequence shown here is derived from an EMBL/GenBank/DDBJ whole genome shotgun (WGS) entry which is preliminary data.</text>
</comment>
<dbReference type="InterPro" id="IPR009448">
    <property type="entry name" value="UDP-g_GGtrans"/>
</dbReference>
<dbReference type="InterPro" id="IPR040497">
    <property type="entry name" value="Glyco_transf_24"/>
</dbReference>
<reference evidence="3" key="1">
    <citation type="submission" date="2021-02" db="EMBL/GenBank/DDBJ databases">
        <authorList>
            <person name="Dougan E. K."/>
            <person name="Rhodes N."/>
            <person name="Thang M."/>
            <person name="Chan C."/>
        </authorList>
    </citation>
    <scope>NUCLEOTIDE SEQUENCE</scope>
</reference>
<dbReference type="OrthoDB" id="27683at2759"/>
<dbReference type="SUPFAM" id="SSF53448">
    <property type="entry name" value="Nucleotide-diphospho-sugar transferases"/>
    <property type="match status" value="1"/>
</dbReference>
<dbReference type="GO" id="GO:0003980">
    <property type="term" value="F:UDP-glucose:glycoprotein glucosyltransferase activity"/>
    <property type="evidence" value="ECO:0007669"/>
    <property type="project" value="InterPro"/>
</dbReference>
<dbReference type="EMBL" id="CAJNIZ010039335">
    <property type="protein sequence ID" value="CAE7589136.1"/>
    <property type="molecule type" value="Genomic_DNA"/>
</dbReference>
<gene>
    <name evidence="3" type="primary">ggtA</name>
    <name evidence="3" type="ORF">SPIL2461_LOCUS15706</name>
</gene>
<feature type="domain" description="Glucosyltransferase 24 catalytic" evidence="2">
    <location>
        <begin position="301"/>
        <end position="593"/>
    </location>
</feature>
<evidence type="ECO:0000256" key="1">
    <source>
        <dbReference type="ARBA" id="ARBA00001913"/>
    </source>
</evidence>
<name>A0A812UQ66_SYMPI</name>
<dbReference type="GO" id="GO:0051082">
    <property type="term" value="F:unfolded protein binding"/>
    <property type="evidence" value="ECO:0007669"/>
    <property type="project" value="TreeGrafter"/>
</dbReference>
<dbReference type="GO" id="GO:0036503">
    <property type="term" value="P:ERAD pathway"/>
    <property type="evidence" value="ECO:0007669"/>
    <property type="project" value="TreeGrafter"/>
</dbReference>
<evidence type="ECO:0000313" key="3">
    <source>
        <dbReference type="EMBL" id="CAE7589136.1"/>
    </source>
</evidence>
<dbReference type="AlphaFoldDB" id="A0A812UQ66"/>